<reference evidence="7" key="1">
    <citation type="submission" date="2023-06" db="EMBL/GenBank/DDBJ databases">
        <title>Genomic analysis of the entomopathogenic nematode Steinernema hermaphroditum.</title>
        <authorList>
            <person name="Schwarz E.M."/>
            <person name="Heppert J.K."/>
            <person name="Baniya A."/>
            <person name="Schwartz H.T."/>
            <person name="Tan C.-H."/>
            <person name="Antoshechkin I."/>
            <person name="Sternberg P.W."/>
            <person name="Goodrich-Blair H."/>
            <person name="Dillman A.R."/>
        </authorList>
    </citation>
    <scope>NUCLEOTIDE SEQUENCE</scope>
    <source>
        <strain evidence="7">PS9179</strain>
        <tissue evidence="7">Whole animal</tissue>
    </source>
</reference>
<protein>
    <recommendedName>
        <fullName evidence="6">G-protein coupled receptors family 1 profile domain-containing protein</fullName>
    </recommendedName>
</protein>
<organism evidence="7 8">
    <name type="scientific">Steinernema hermaphroditum</name>
    <dbReference type="NCBI Taxonomy" id="289476"/>
    <lineage>
        <taxon>Eukaryota</taxon>
        <taxon>Metazoa</taxon>
        <taxon>Ecdysozoa</taxon>
        <taxon>Nematoda</taxon>
        <taxon>Chromadorea</taxon>
        <taxon>Rhabditida</taxon>
        <taxon>Tylenchina</taxon>
        <taxon>Panagrolaimomorpha</taxon>
        <taxon>Strongyloidoidea</taxon>
        <taxon>Steinernematidae</taxon>
        <taxon>Steinernema</taxon>
    </lineage>
</organism>
<dbReference type="Proteomes" id="UP001175271">
    <property type="component" value="Unassembled WGS sequence"/>
</dbReference>
<dbReference type="Gene3D" id="1.20.1070.10">
    <property type="entry name" value="Rhodopsin 7-helix transmembrane proteins"/>
    <property type="match status" value="1"/>
</dbReference>
<keyword evidence="3 5" id="KW-1133">Transmembrane helix</keyword>
<evidence type="ECO:0000256" key="1">
    <source>
        <dbReference type="ARBA" id="ARBA00004370"/>
    </source>
</evidence>
<dbReference type="SUPFAM" id="SSF81321">
    <property type="entry name" value="Family A G protein-coupled receptor-like"/>
    <property type="match status" value="1"/>
</dbReference>
<feature type="domain" description="G-protein coupled receptors family 1 profile" evidence="6">
    <location>
        <begin position="28"/>
        <end position="190"/>
    </location>
</feature>
<keyword evidence="2 5" id="KW-0812">Transmembrane</keyword>
<sequence length="310" mass="35704">MDTKIGHITNPSFAIVTVMLTSCIGLLINTYVIQAVIRTRLFGESFSRICISQCLANVGLNVMFFCFIGPLAVINTNLLKSYMGGRPGQLLNFFWYSCVMTHLLSSINRLICLSFPLKYKEIFTKERTTIALVVIWIFAFVLICPQFYNNCLMVFIESDFSFDFRDTECGQIQATYVDFTFSMSMISMIILIDIATSARIYWIKKGMYSKVTQRQIKFFVQTCTEEVVLMLCVLCFYKVSQYFNGHWLKFICTTWIWIFAHTADGCIILLFNRELRCRALLKILPAVHKVKMRVFVVKNHAVLGTGSYPI</sequence>
<evidence type="ECO:0000313" key="8">
    <source>
        <dbReference type="Proteomes" id="UP001175271"/>
    </source>
</evidence>
<dbReference type="InterPro" id="IPR019430">
    <property type="entry name" value="7TM_GPCR_serpentine_rcpt_Srx"/>
</dbReference>
<evidence type="ECO:0000313" key="7">
    <source>
        <dbReference type="EMBL" id="KAK0414060.1"/>
    </source>
</evidence>
<dbReference type="PANTHER" id="PTHR23017:SF3">
    <property type="entry name" value="G-PROTEIN COUPLED RECEPTORS FAMILY 1 PROFILE DOMAIN-CONTAINING PROTEIN"/>
    <property type="match status" value="1"/>
</dbReference>
<accession>A0AA39HYY4</accession>
<feature type="transmembrane region" description="Helical" evidence="5">
    <location>
        <begin position="93"/>
        <end position="117"/>
    </location>
</feature>
<dbReference type="InterPro" id="IPR017452">
    <property type="entry name" value="GPCR_Rhodpsn_7TM"/>
</dbReference>
<evidence type="ECO:0000256" key="4">
    <source>
        <dbReference type="ARBA" id="ARBA00023136"/>
    </source>
</evidence>
<evidence type="ECO:0000259" key="6">
    <source>
        <dbReference type="PROSITE" id="PS50262"/>
    </source>
</evidence>
<dbReference type="Pfam" id="PF10328">
    <property type="entry name" value="7TM_GPCR_Srx"/>
    <property type="match status" value="1"/>
</dbReference>
<dbReference type="AlphaFoldDB" id="A0AA39HYY4"/>
<feature type="transmembrane region" description="Helical" evidence="5">
    <location>
        <begin position="12"/>
        <end position="33"/>
    </location>
</feature>
<dbReference type="EMBL" id="JAUCMV010000003">
    <property type="protein sequence ID" value="KAK0414060.1"/>
    <property type="molecule type" value="Genomic_DNA"/>
</dbReference>
<evidence type="ECO:0000256" key="3">
    <source>
        <dbReference type="ARBA" id="ARBA00022989"/>
    </source>
</evidence>
<feature type="transmembrane region" description="Helical" evidence="5">
    <location>
        <begin position="54"/>
        <end position="73"/>
    </location>
</feature>
<feature type="transmembrane region" description="Helical" evidence="5">
    <location>
        <begin position="246"/>
        <end position="271"/>
    </location>
</feature>
<comment type="caution">
    <text evidence="7">The sequence shown here is derived from an EMBL/GenBank/DDBJ whole genome shotgun (WGS) entry which is preliminary data.</text>
</comment>
<gene>
    <name evidence="7" type="ORF">QR680_007125</name>
</gene>
<keyword evidence="8" id="KW-1185">Reference proteome</keyword>
<dbReference type="PROSITE" id="PS51257">
    <property type="entry name" value="PROKAR_LIPOPROTEIN"/>
    <property type="match status" value="1"/>
</dbReference>
<feature type="transmembrane region" description="Helical" evidence="5">
    <location>
        <begin position="181"/>
        <end position="202"/>
    </location>
</feature>
<dbReference type="CDD" id="cd00637">
    <property type="entry name" value="7tm_classA_rhodopsin-like"/>
    <property type="match status" value="1"/>
</dbReference>
<keyword evidence="4 5" id="KW-0472">Membrane</keyword>
<feature type="transmembrane region" description="Helical" evidence="5">
    <location>
        <begin position="129"/>
        <end position="148"/>
    </location>
</feature>
<evidence type="ECO:0000256" key="2">
    <source>
        <dbReference type="ARBA" id="ARBA00022692"/>
    </source>
</evidence>
<proteinExistence type="predicted"/>
<comment type="subcellular location">
    <subcellularLocation>
        <location evidence="1">Membrane</location>
    </subcellularLocation>
</comment>
<dbReference type="GO" id="GO:0016020">
    <property type="term" value="C:membrane"/>
    <property type="evidence" value="ECO:0007669"/>
    <property type="project" value="UniProtKB-SubCell"/>
</dbReference>
<name>A0AA39HYY4_9BILA</name>
<feature type="transmembrane region" description="Helical" evidence="5">
    <location>
        <begin position="223"/>
        <end position="240"/>
    </location>
</feature>
<dbReference type="PROSITE" id="PS50262">
    <property type="entry name" value="G_PROTEIN_RECEP_F1_2"/>
    <property type="match status" value="1"/>
</dbReference>
<dbReference type="PANTHER" id="PTHR23017">
    <property type="entry name" value="SERPENTINE RECEPTOR, CLASS X"/>
    <property type="match status" value="1"/>
</dbReference>
<evidence type="ECO:0000256" key="5">
    <source>
        <dbReference type="SAM" id="Phobius"/>
    </source>
</evidence>